<dbReference type="Pfam" id="PF03023">
    <property type="entry name" value="MurJ"/>
    <property type="match status" value="1"/>
</dbReference>
<keyword evidence="6 8" id="KW-1133">Transmembrane helix</keyword>
<evidence type="ECO:0000256" key="1">
    <source>
        <dbReference type="ARBA" id="ARBA00004651"/>
    </source>
</evidence>
<dbReference type="PRINTS" id="PR01806">
    <property type="entry name" value="VIRFACTRMVIN"/>
</dbReference>
<evidence type="ECO:0000256" key="6">
    <source>
        <dbReference type="ARBA" id="ARBA00022989"/>
    </source>
</evidence>
<evidence type="ECO:0000256" key="7">
    <source>
        <dbReference type="ARBA" id="ARBA00023136"/>
    </source>
</evidence>
<dbReference type="InterPro" id="IPR051050">
    <property type="entry name" value="Lipid_II_flippase_MurJ/MviN"/>
</dbReference>
<organism evidence="9 10">
    <name type="scientific">Paenibacillus chartarius</name>
    <dbReference type="NCBI Taxonomy" id="747481"/>
    <lineage>
        <taxon>Bacteria</taxon>
        <taxon>Bacillati</taxon>
        <taxon>Bacillota</taxon>
        <taxon>Bacilli</taxon>
        <taxon>Bacillales</taxon>
        <taxon>Paenibacillaceae</taxon>
        <taxon>Paenibacillus</taxon>
    </lineage>
</organism>
<feature type="transmembrane region" description="Helical" evidence="8">
    <location>
        <begin position="457"/>
        <end position="479"/>
    </location>
</feature>
<feature type="transmembrane region" description="Helical" evidence="8">
    <location>
        <begin position="323"/>
        <end position="350"/>
    </location>
</feature>
<keyword evidence="2" id="KW-1003">Cell membrane</keyword>
<feature type="transmembrane region" description="Helical" evidence="8">
    <location>
        <begin position="242"/>
        <end position="260"/>
    </location>
</feature>
<evidence type="ECO:0000313" key="9">
    <source>
        <dbReference type="EMBL" id="MFC0215187.1"/>
    </source>
</evidence>
<comment type="subcellular location">
    <subcellularLocation>
        <location evidence="1">Cell membrane</location>
        <topology evidence="1">Multi-pass membrane protein</topology>
    </subcellularLocation>
</comment>
<dbReference type="PANTHER" id="PTHR47019:SF1">
    <property type="entry name" value="LIPID II FLIPPASE MURJ"/>
    <property type="match status" value="1"/>
</dbReference>
<reference evidence="9 10" key="1">
    <citation type="submission" date="2024-09" db="EMBL/GenBank/DDBJ databases">
        <authorList>
            <person name="Sun Q."/>
            <person name="Mori K."/>
        </authorList>
    </citation>
    <scope>NUCLEOTIDE SEQUENCE [LARGE SCALE GENOMIC DNA]</scope>
    <source>
        <strain evidence="9 10">CCM 7759</strain>
    </source>
</reference>
<name>A0ABV6DRG2_9BACL</name>
<evidence type="ECO:0000256" key="4">
    <source>
        <dbReference type="ARBA" id="ARBA00022960"/>
    </source>
</evidence>
<dbReference type="PANTHER" id="PTHR47019">
    <property type="entry name" value="LIPID II FLIPPASE MURJ"/>
    <property type="match status" value="1"/>
</dbReference>
<evidence type="ECO:0000256" key="8">
    <source>
        <dbReference type="SAM" id="Phobius"/>
    </source>
</evidence>
<feature type="transmembrane region" description="Helical" evidence="8">
    <location>
        <begin position="56"/>
        <end position="78"/>
    </location>
</feature>
<keyword evidence="5" id="KW-0573">Peptidoglycan synthesis</keyword>
<sequence length="523" mass="55590">MRVREETVPYRPWKTLLGFAGTVAMLNAVVAVLAFVKDLLTAMKLGTSQLADAFSMAYFIPDTVGCNLIAASIGIACVPVFSRLLAQGEYGRLRQAVRWAVIAAGGSAALIAVLLFAAAPAAMQGWTGSGTTDGVRMLRVMLPIIPAAPLMYIGFALLQAAQQFRWPAGSWIVLHAGVTLAAAAGLTWSLPTDMTAVAMAAAASAGVVTMTIWTWVRVKSLMSQYPHEARPSRPERSDRKEIGAAFVTYLLISLGTHGVYVVERMLALQGDTGTVTGLNYAFRLSQLPISVFVLALSSVMLPGMSQDMALGRMAALQQSVGRALTMMLVIAFPTTILLFMLRQPIVALLFERGAFGRDSVLITAEMLGGYSLTITGLAVAAIAVRYFLASHKVFIPLIVSLLAAVLQIGADVYLTARVGPVGIAYGAAAGAVASGIALTWLLFKDLRLAVKLFMQPVLRIVLANVPVLLIGVIGYRYWLTGIGLEAMSGRLMLVAATLAAAAAAYGISLWKLNLLNLWNKEGV</sequence>
<dbReference type="EMBL" id="JBHLWN010000085">
    <property type="protein sequence ID" value="MFC0215187.1"/>
    <property type="molecule type" value="Genomic_DNA"/>
</dbReference>
<evidence type="ECO:0000256" key="3">
    <source>
        <dbReference type="ARBA" id="ARBA00022692"/>
    </source>
</evidence>
<evidence type="ECO:0000256" key="5">
    <source>
        <dbReference type="ARBA" id="ARBA00022984"/>
    </source>
</evidence>
<keyword evidence="10" id="KW-1185">Reference proteome</keyword>
<dbReference type="Proteomes" id="UP001589776">
    <property type="component" value="Unassembled WGS sequence"/>
</dbReference>
<protein>
    <submittedName>
        <fullName evidence="9">Murein biosynthesis integral membrane protein MurJ</fullName>
    </submittedName>
</protein>
<feature type="transmembrane region" description="Helical" evidence="8">
    <location>
        <begin position="16"/>
        <end position="36"/>
    </location>
</feature>
<evidence type="ECO:0000256" key="2">
    <source>
        <dbReference type="ARBA" id="ARBA00022475"/>
    </source>
</evidence>
<dbReference type="InterPro" id="IPR004268">
    <property type="entry name" value="MurJ"/>
</dbReference>
<evidence type="ECO:0000313" key="10">
    <source>
        <dbReference type="Proteomes" id="UP001589776"/>
    </source>
</evidence>
<feature type="transmembrane region" description="Helical" evidence="8">
    <location>
        <begin position="370"/>
        <end position="388"/>
    </location>
</feature>
<feature type="transmembrane region" description="Helical" evidence="8">
    <location>
        <begin position="491"/>
        <end position="510"/>
    </location>
</feature>
<keyword evidence="7 8" id="KW-0472">Membrane</keyword>
<gene>
    <name evidence="9" type="primary">murJ</name>
    <name evidence="9" type="ORF">ACFFK0_22605</name>
</gene>
<feature type="transmembrane region" description="Helical" evidence="8">
    <location>
        <begin position="280"/>
        <end position="302"/>
    </location>
</feature>
<proteinExistence type="predicted"/>
<feature type="transmembrane region" description="Helical" evidence="8">
    <location>
        <begin position="170"/>
        <end position="190"/>
    </location>
</feature>
<feature type="transmembrane region" description="Helical" evidence="8">
    <location>
        <begin position="140"/>
        <end position="158"/>
    </location>
</feature>
<keyword evidence="3 8" id="KW-0812">Transmembrane</keyword>
<feature type="transmembrane region" description="Helical" evidence="8">
    <location>
        <begin position="395"/>
        <end position="416"/>
    </location>
</feature>
<feature type="transmembrane region" description="Helical" evidence="8">
    <location>
        <begin position="196"/>
        <end position="216"/>
    </location>
</feature>
<accession>A0ABV6DRG2</accession>
<dbReference type="RefSeq" id="WP_377472633.1">
    <property type="nucleotide sequence ID" value="NZ_JBHLWN010000085.1"/>
</dbReference>
<feature type="transmembrane region" description="Helical" evidence="8">
    <location>
        <begin position="99"/>
        <end position="120"/>
    </location>
</feature>
<feature type="transmembrane region" description="Helical" evidence="8">
    <location>
        <begin position="422"/>
        <end position="443"/>
    </location>
</feature>
<keyword evidence="4" id="KW-0133">Cell shape</keyword>
<comment type="caution">
    <text evidence="9">The sequence shown here is derived from an EMBL/GenBank/DDBJ whole genome shotgun (WGS) entry which is preliminary data.</text>
</comment>